<evidence type="ECO:0000256" key="2">
    <source>
        <dbReference type="SAM" id="SignalP"/>
    </source>
</evidence>
<feature type="domain" description="DUF7707" evidence="3">
    <location>
        <begin position="24"/>
        <end position="126"/>
    </location>
</feature>
<dbReference type="InterPro" id="IPR056124">
    <property type="entry name" value="DUF7707"/>
</dbReference>
<gene>
    <name evidence="4" type="ORF">Micbo1qcDRAFT_163114</name>
</gene>
<dbReference type="AlphaFoldDB" id="A0A136J2D4"/>
<protein>
    <recommendedName>
        <fullName evidence="3">DUF7707 domain-containing protein</fullName>
    </recommendedName>
</protein>
<reference evidence="5" key="1">
    <citation type="submission" date="2016-02" db="EMBL/GenBank/DDBJ databases">
        <title>Draft genome sequence of Microdochium bolleyi, a fungal endophyte of beachgrass.</title>
        <authorList>
            <consortium name="DOE Joint Genome Institute"/>
            <person name="David A.S."/>
            <person name="May G."/>
            <person name="Haridas S."/>
            <person name="Lim J."/>
            <person name="Wang M."/>
            <person name="Labutti K."/>
            <person name="Lipzen A."/>
            <person name="Barry K."/>
            <person name="Grigoriev I.V."/>
        </authorList>
    </citation>
    <scope>NUCLEOTIDE SEQUENCE [LARGE SCALE GENOMIC DNA]</scope>
    <source>
        <strain evidence="5">J235TASD1</strain>
    </source>
</reference>
<evidence type="ECO:0000259" key="3">
    <source>
        <dbReference type="Pfam" id="PF24808"/>
    </source>
</evidence>
<dbReference type="Pfam" id="PF24808">
    <property type="entry name" value="DUF7707"/>
    <property type="match status" value="1"/>
</dbReference>
<keyword evidence="2" id="KW-0732">Signal</keyword>
<keyword evidence="5" id="KW-1185">Reference proteome</keyword>
<feature type="region of interest" description="Disordered" evidence="1">
    <location>
        <begin position="150"/>
        <end position="169"/>
    </location>
</feature>
<proteinExistence type="predicted"/>
<accession>A0A136J2D4</accession>
<feature type="signal peptide" evidence="2">
    <location>
        <begin position="1"/>
        <end position="21"/>
    </location>
</feature>
<dbReference type="EMBL" id="KQ964250">
    <property type="protein sequence ID" value="KXJ91401.1"/>
    <property type="molecule type" value="Genomic_DNA"/>
</dbReference>
<feature type="chain" id="PRO_5007293442" description="DUF7707 domain-containing protein" evidence="2">
    <location>
        <begin position="22"/>
        <end position="187"/>
    </location>
</feature>
<dbReference type="Proteomes" id="UP000070501">
    <property type="component" value="Unassembled WGS sequence"/>
</dbReference>
<dbReference type="OrthoDB" id="2439692at2759"/>
<evidence type="ECO:0000313" key="5">
    <source>
        <dbReference type="Proteomes" id="UP000070501"/>
    </source>
</evidence>
<evidence type="ECO:0000256" key="1">
    <source>
        <dbReference type="SAM" id="MobiDB-lite"/>
    </source>
</evidence>
<dbReference type="PANTHER" id="PTHR38118:SF2">
    <property type="entry name" value="CDP-ALCOHOL PHOSPHATIDYLTRANSFERASE PROTEIN"/>
    <property type="match status" value="1"/>
</dbReference>
<organism evidence="4 5">
    <name type="scientific">Microdochium bolleyi</name>
    <dbReference type="NCBI Taxonomy" id="196109"/>
    <lineage>
        <taxon>Eukaryota</taxon>
        <taxon>Fungi</taxon>
        <taxon>Dikarya</taxon>
        <taxon>Ascomycota</taxon>
        <taxon>Pezizomycotina</taxon>
        <taxon>Sordariomycetes</taxon>
        <taxon>Xylariomycetidae</taxon>
        <taxon>Xylariales</taxon>
        <taxon>Microdochiaceae</taxon>
        <taxon>Microdochium</taxon>
    </lineage>
</organism>
<sequence length="187" mass="19086">MLSIRSSVLAVAAVLASVASADYVIDPKSVSLSIRTSWCASELSTCPIICQQYPPGTTLVNTCDPETLTYGCICGTGQKPNVTEYSLTLPYFTCTEWGNQCVKACGQNNECSRNCRENNPCGALNPTKNNETTTASSTSASASATQSNQVFDGLNGASPTPGSNGGAASTGAATRVLGGVALGAGLL</sequence>
<dbReference type="PANTHER" id="PTHR38118">
    <property type="entry name" value="ANCHORED CELL WALL PROTEIN 11-RELATED"/>
    <property type="match status" value="1"/>
</dbReference>
<name>A0A136J2D4_9PEZI</name>
<dbReference type="InParanoid" id="A0A136J2D4"/>
<evidence type="ECO:0000313" key="4">
    <source>
        <dbReference type="EMBL" id="KXJ91401.1"/>
    </source>
</evidence>